<keyword evidence="8" id="KW-1185">Reference proteome</keyword>
<dbReference type="SUPFAM" id="SSF47113">
    <property type="entry name" value="Histone-fold"/>
    <property type="match status" value="1"/>
</dbReference>
<comment type="caution">
    <text evidence="7">The sequence shown here is derived from an EMBL/GenBank/DDBJ whole genome shotgun (WGS) entry which is preliminary data.</text>
</comment>
<dbReference type="EMBL" id="MCGN01000006">
    <property type="protein sequence ID" value="ORY95255.1"/>
    <property type="molecule type" value="Genomic_DNA"/>
</dbReference>
<dbReference type="InterPro" id="IPR028255">
    <property type="entry name" value="CENP-T"/>
</dbReference>
<dbReference type="GO" id="GO:0003677">
    <property type="term" value="F:DNA binding"/>
    <property type="evidence" value="ECO:0007669"/>
    <property type="project" value="InterPro"/>
</dbReference>
<dbReference type="GO" id="GO:0000776">
    <property type="term" value="C:kinetochore"/>
    <property type="evidence" value="ECO:0007669"/>
    <property type="project" value="InterPro"/>
</dbReference>
<protein>
    <recommendedName>
        <fullName evidence="6">CENP-T/Histone H4 histone fold domain-containing protein</fullName>
    </recommendedName>
</protein>
<dbReference type="Pfam" id="PF15511">
    <property type="entry name" value="CENP-T_C"/>
    <property type="match status" value="1"/>
</dbReference>
<evidence type="ECO:0000256" key="5">
    <source>
        <dbReference type="ARBA" id="ARBA00023242"/>
    </source>
</evidence>
<evidence type="ECO:0000313" key="8">
    <source>
        <dbReference type="Proteomes" id="UP000242180"/>
    </source>
</evidence>
<gene>
    <name evidence="7" type="ORF">BCR43DRAFT_296462</name>
</gene>
<dbReference type="CDD" id="cd22920">
    <property type="entry name" value="HFD_CENP-T"/>
    <property type="match status" value="1"/>
</dbReference>
<dbReference type="STRING" id="13706.A0A1X2H9B8"/>
<dbReference type="AlphaFoldDB" id="A0A1X2H9B8"/>
<evidence type="ECO:0000313" key="7">
    <source>
        <dbReference type="EMBL" id="ORY95255.1"/>
    </source>
</evidence>
<dbReference type="Gene3D" id="1.10.20.10">
    <property type="entry name" value="Histone, subunit A"/>
    <property type="match status" value="1"/>
</dbReference>
<evidence type="ECO:0000256" key="1">
    <source>
        <dbReference type="ARBA" id="ARBA00004123"/>
    </source>
</evidence>
<accession>A0A1X2H9B8</accession>
<dbReference type="InParanoid" id="A0A1X2H9B8"/>
<organism evidence="7 8">
    <name type="scientific">Syncephalastrum racemosum</name>
    <name type="common">Filamentous fungus</name>
    <dbReference type="NCBI Taxonomy" id="13706"/>
    <lineage>
        <taxon>Eukaryota</taxon>
        <taxon>Fungi</taxon>
        <taxon>Fungi incertae sedis</taxon>
        <taxon>Mucoromycota</taxon>
        <taxon>Mucoromycotina</taxon>
        <taxon>Mucoromycetes</taxon>
        <taxon>Mucorales</taxon>
        <taxon>Syncephalastraceae</taxon>
        <taxon>Syncephalastrum</taxon>
    </lineage>
</organism>
<comment type="subcellular location">
    <subcellularLocation>
        <location evidence="2">Chromosome</location>
    </subcellularLocation>
    <subcellularLocation>
        <location evidence="1">Nucleus</location>
    </subcellularLocation>
</comment>
<dbReference type="GO" id="GO:0007059">
    <property type="term" value="P:chromosome segregation"/>
    <property type="evidence" value="ECO:0007669"/>
    <property type="project" value="TreeGrafter"/>
</dbReference>
<dbReference type="GO" id="GO:0005634">
    <property type="term" value="C:nucleus"/>
    <property type="evidence" value="ECO:0007669"/>
    <property type="project" value="UniProtKB-SubCell"/>
</dbReference>
<proteinExistence type="inferred from homology"/>
<keyword evidence="5" id="KW-0539">Nucleus</keyword>
<dbReference type="PANTHER" id="PTHR46904:SF1">
    <property type="entry name" value="CENTROMERE PROTEIN T"/>
    <property type="match status" value="1"/>
</dbReference>
<evidence type="ECO:0000256" key="4">
    <source>
        <dbReference type="ARBA" id="ARBA00022454"/>
    </source>
</evidence>
<dbReference type="GO" id="GO:0000278">
    <property type="term" value="P:mitotic cell cycle"/>
    <property type="evidence" value="ECO:0007669"/>
    <property type="project" value="TreeGrafter"/>
</dbReference>
<comment type="similarity">
    <text evidence="3">Belongs to the CENP-T/CNN1 family.</text>
</comment>
<dbReference type="PANTHER" id="PTHR46904">
    <property type="entry name" value="CENTROMERE PROTEIN T"/>
    <property type="match status" value="1"/>
</dbReference>
<feature type="domain" description="CENP-T/Histone H4 histone fold" evidence="6">
    <location>
        <begin position="2"/>
        <end position="91"/>
    </location>
</feature>
<evidence type="ECO:0000256" key="3">
    <source>
        <dbReference type="ARBA" id="ARBA00010137"/>
    </source>
</evidence>
<dbReference type="Proteomes" id="UP000242180">
    <property type="component" value="Unassembled WGS sequence"/>
</dbReference>
<dbReference type="InterPro" id="IPR035425">
    <property type="entry name" value="CENP-T/H4_C"/>
</dbReference>
<dbReference type="GO" id="GO:0046982">
    <property type="term" value="F:protein heterodimerization activity"/>
    <property type="evidence" value="ECO:0007669"/>
    <property type="project" value="InterPro"/>
</dbReference>
<dbReference type="InterPro" id="IPR009072">
    <property type="entry name" value="Histone-fold"/>
</dbReference>
<dbReference type="GO" id="GO:0051382">
    <property type="term" value="P:kinetochore assembly"/>
    <property type="evidence" value="ECO:0007669"/>
    <property type="project" value="InterPro"/>
</dbReference>
<keyword evidence="4" id="KW-0158">Chromosome</keyword>
<reference evidence="7 8" key="1">
    <citation type="submission" date="2016-07" db="EMBL/GenBank/DDBJ databases">
        <title>Pervasive Adenine N6-methylation of Active Genes in Fungi.</title>
        <authorList>
            <consortium name="DOE Joint Genome Institute"/>
            <person name="Mondo S.J."/>
            <person name="Dannebaum R.O."/>
            <person name="Kuo R.C."/>
            <person name="Labutti K."/>
            <person name="Haridas S."/>
            <person name="Kuo A."/>
            <person name="Salamov A."/>
            <person name="Ahrendt S.R."/>
            <person name="Lipzen A."/>
            <person name="Sullivan W."/>
            <person name="Andreopoulos W.B."/>
            <person name="Clum A."/>
            <person name="Lindquist E."/>
            <person name="Daum C."/>
            <person name="Ramamoorthy G.K."/>
            <person name="Gryganskyi A."/>
            <person name="Culley D."/>
            <person name="Magnuson J.K."/>
            <person name="James T.Y."/>
            <person name="O'Malley M.A."/>
            <person name="Stajich J.E."/>
            <person name="Spatafora J.W."/>
            <person name="Visel A."/>
            <person name="Grigoriev I.V."/>
        </authorList>
    </citation>
    <scope>NUCLEOTIDE SEQUENCE [LARGE SCALE GENOMIC DNA]</scope>
    <source>
        <strain evidence="7 8">NRRL 2496</strain>
    </source>
</reference>
<evidence type="ECO:0000259" key="6">
    <source>
        <dbReference type="Pfam" id="PF15511"/>
    </source>
</evidence>
<evidence type="ECO:0000256" key="2">
    <source>
        <dbReference type="ARBA" id="ARBA00004286"/>
    </source>
</evidence>
<sequence length="110" mass="12557">MLPRQIVRKVISKFTDKTITTQGNERINQVTSMFFEQVMGDLNAYAEHAGRDVVISGDVELLMHRQGQLSDTSSVEALAHDFLPRELYDRICVSALANNELYPDKEDDWI</sequence>
<dbReference type="OrthoDB" id="10071681at2759"/>
<name>A0A1X2H9B8_SYNRA</name>